<comment type="caution">
    <text evidence="1">The sequence shown here is derived from an EMBL/GenBank/DDBJ whole genome shotgun (WGS) entry which is preliminary data.</text>
</comment>
<protein>
    <submittedName>
        <fullName evidence="1">Uncharacterized protein</fullName>
    </submittedName>
</protein>
<name>A0A4R8FIM7_9GAMM</name>
<dbReference type="RefSeq" id="WP_134020634.1">
    <property type="nucleotide sequence ID" value="NZ_SOEC01000024.1"/>
</dbReference>
<accession>A0A4R8FIM7</accession>
<gene>
    <name evidence="1" type="ORF">DFO67_12445</name>
</gene>
<organism evidence="1 2">
    <name type="scientific">Modicisalibacter xianhensis</name>
    <dbReference type="NCBI Taxonomy" id="442341"/>
    <lineage>
        <taxon>Bacteria</taxon>
        <taxon>Pseudomonadati</taxon>
        <taxon>Pseudomonadota</taxon>
        <taxon>Gammaproteobacteria</taxon>
        <taxon>Oceanospirillales</taxon>
        <taxon>Halomonadaceae</taxon>
        <taxon>Modicisalibacter</taxon>
    </lineage>
</organism>
<reference evidence="1 2" key="1">
    <citation type="submission" date="2019-03" db="EMBL/GenBank/DDBJ databases">
        <title>Freshwater and sediment microbial communities from various areas in North America, analyzing microbe dynamics in response to fracking.</title>
        <authorList>
            <person name="Lamendella R."/>
        </authorList>
    </citation>
    <scope>NUCLEOTIDE SEQUENCE [LARGE SCALE GENOMIC DNA]</scope>
    <source>
        <strain evidence="1 2">6_TX</strain>
    </source>
</reference>
<dbReference type="AlphaFoldDB" id="A0A4R8FIM7"/>
<sequence>MHKRNDLTMCDRRFLSEQRQSVRVSMASLFDEMFGKNTRLTAGARIVIHGKNYMDMYDHAAGFAFFTQDSDRTVEAMPYTTLSAIRVQAEGVFQSLSRPLSEALEADTVYEGFFSPNTVRIIDGRGRTLDIYERGKWLDGHIGAQQWDDTRRSVQELRTLASRERCWDNFSTAQALEDQASRLEWKLEAARSAVENIPF</sequence>
<dbReference type="Proteomes" id="UP000294489">
    <property type="component" value="Unassembled WGS sequence"/>
</dbReference>
<dbReference type="EMBL" id="SOEC01000024">
    <property type="protein sequence ID" value="TDX23728.1"/>
    <property type="molecule type" value="Genomic_DNA"/>
</dbReference>
<dbReference type="OrthoDB" id="6867088at2"/>
<proteinExistence type="predicted"/>
<evidence type="ECO:0000313" key="2">
    <source>
        <dbReference type="Proteomes" id="UP000294489"/>
    </source>
</evidence>
<evidence type="ECO:0000313" key="1">
    <source>
        <dbReference type="EMBL" id="TDX23728.1"/>
    </source>
</evidence>